<protein>
    <recommendedName>
        <fullName evidence="2">Segregation and condensation protein A</fullName>
    </recommendedName>
</protein>
<sequence length="270" mass="30018">MSAAPSEGFSVELDVFSGPFDLLLQLISKHQLDVTEVALAQVTDEFLAYAFSSGEEWDLSQASQFLVIAATLLDLKALRLLPRSADSDEEDLELLEARDLLFARLLQYRAFKEVAAEFEDRLRQASAAHPRLVPLEPQFAQLLPELIWSIGPNELAAIAAAAFSRDTSEPQVRVDHLHHPVVPVAEQAQVILQRLKSTSRLTFRALVADASSPAVIVSRFLALLELYRDEVLDFDQAHPEDELAVVYLGDESTEIHLRDEYEEGPTDAAN</sequence>
<dbReference type="RefSeq" id="WP_092561569.1">
    <property type="nucleotide sequence ID" value="NZ_FNQV01000002.1"/>
</dbReference>
<dbReference type="AlphaFoldDB" id="A0A1H3WIY3"/>
<dbReference type="PANTHER" id="PTHR33969">
    <property type="entry name" value="SEGREGATION AND CONDENSATION PROTEIN A"/>
    <property type="match status" value="1"/>
</dbReference>
<proteinExistence type="predicted"/>
<dbReference type="InterPro" id="IPR003768">
    <property type="entry name" value="ScpA"/>
</dbReference>
<dbReference type="Pfam" id="PF02616">
    <property type="entry name" value="SMC_ScpA"/>
    <property type="match status" value="1"/>
</dbReference>
<evidence type="ECO:0000256" key="2">
    <source>
        <dbReference type="ARBA" id="ARBA00044777"/>
    </source>
</evidence>
<keyword evidence="1" id="KW-0159">Chromosome partition</keyword>
<gene>
    <name evidence="3" type="ORF">SAMN02910418_00462</name>
</gene>
<accession>A0A1H3WIY3</accession>
<dbReference type="Proteomes" id="UP000199288">
    <property type="component" value="Unassembled WGS sequence"/>
</dbReference>
<evidence type="ECO:0000313" key="3">
    <source>
        <dbReference type="EMBL" id="SDZ86910.1"/>
    </source>
</evidence>
<dbReference type="GO" id="GO:0007059">
    <property type="term" value="P:chromosome segregation"/>
    <property type="evidence" value="ECO:0007669"/>
    <property type="project" value="UniProtKB-KW"/>
</dbReference>
<dbReference type="EMBL" id="FNQV01000002">
    <property type="protein sequence ID" value="SDZ86910.1"/>
    <property type="molecule type" value="Genomic_DNA"/>
</dbReference>
<dbReference type="Gene3D" id="6.10.250.2410">
    <property type="match status" value="1"/>
</dbReference>
<dbReference type="OrthoDB" id="9811016at2"/>
<evidence type="ECO:0000256" key="1">
    <source>
        <dbReference type="ARBA" id="ARBA00022829"/>
    </source>
</evidence>
<organism evidence="3 4">
    <name type="scientific">Bowdeniella nasicola</name>
    <dbReference type="NCBI Taxonomy" id="208480"/>
    <lineage>
        <taxon>Bacteria</taxon>
        <taxon>Bacillati</taxon>
        <taxon>Actinomycetota</taxon>
        <taxon>Actinomycetes</taxon>
        <taxon>Actinomycetales</taxon>
        <taxon>Actinomycetaceae</taxon>
        <taxon>Bowdeniella</taxon>
    </lineage>
</organism>
<evidence type="ECO:0000313" key="4">
    <source>
        <dbReference type="Proteomes" id="UP000199288"/>
    </source>
</evidence>
<keyword evidence="4" id="KW-1185">Reference proteome</keyword>
<name>A0A1H3WIY3_9ACTO</name>
<reference evidence="4" key="1">
    <citation type="submission" date="2016-10" db="EMBL/GenBank/DDBJ databases">
        <authorList>
            <person name="Varghese N."/>
            <person name="Submissions S."/>
        </authorList>
    </citation>
    <scope>NUCLEOTIDE SEQUENCE [LARGE SCALE GENOMIC DNA]</scope>
    <source>
        <strain evidence="4">KPR-1</strain>
    </source>
</reference>
<dbReference type="PANTHER" id="PTHR33969:SF2">
    <property type="entry name" value="SEGREGATION AND CONDENSATION PROTEIN A"/>
    <property type="match status" value="1"/>
</dbReference>